<evidence type="ECO:0000313" key="1">
    <source>
        <dbReference type="EMBL" id="EFH81824.1"/>
    </source>
</evidence>
<organism evidence="1 2">
    <name type="scientific">Ktedonobacter racemifer DSM 44963</name>
    <dbReference type="NCBI Taxonomy" id="485913"/>
    <lineage>
        <taxon>Bacteria</taxon>
        <taxon>Bacillati</taxon>
        <taxon>Chloroflexota</taxon>
        <taxon>Ktedonobacteria</taxon>
        <taxon>Ktedonobacterales</taxon>
        <taxon>Ktedonobacteraceae</taxon>
        <taxon>Ktedonobacter</taxon>
    </lineage>
</organism>
<dbReference type="AlphaFoldDB" id="D6TZ34"/>
<proteinExistence type="predicted"/>
<keyword evidence="2" id="KW-1185">Reference proteome</keyword>
<gene>
    <name evidence="1" type="ORF">Krac_2577</name>
</gene>
<dbReference type="Proteomes" id="UP000004508">
    <property type="component" value="Unassembled WGS sequence"/>
</dbReference>
<dbReference type="InParanoid" id="D6TZ34"/>
<accession>D6TZ34</accession>
<reference evidence="1 2" key="1">
    <citation type="journal article" date="2011" name="Stand. Genomic Sci.">
        <title>Non-contiguous finished genome sequence and contextual data of the filamentous soil bacterium Ktedonobacter racemifer type strain (SOSP1-21).</title>
        <authorList>
            <person name="Chang Y.J."/>
            <person name="Land M."/>
            <person name="Hauser L."/>
            <person name="Chertkov O."/>
            <person name="Del Rio T.G."/>
            <person name="Nolan M."/>
            <person name="Copeland A."/>
            <person name="Tice H."/>
            <person name="Cheng J.F."/>
            <person name="Lucas S."/>
            <person name="Han C."/>
            <person name="Goodwin L."/>
            <person name="Pitluck S."/>
            <person name="Ivanova N."/>
            <person name="Ovchinikova G."/>
            <person name="Pati A."/>
            <person name="Chen A."/>
            <person name="Palaniappan K."/>
            <person name="Mavromatis K."/>
            <person name="Liolios K."/>
            <person name="Brettin T."/>
            <person name="Fiebig A."/>
            <person name="Rohde M."/>
            <person name="Abt B."/>
            <person name="Goker M."/>
            <person name="Detter J.C."/>
            <person name="Woyke T."/>
            <person name="Bristow J."/>
            <person name="Eisen J.A."/>
            <person name="Markowitz V."/>
            <person name="Hugenholtz P."/>
            <person name="Kyrpides N.C."/>
            <person name="Klenk H.P."/>
            <person name="Lapidus A."/>
        </authorList>
    </citation>
    <scope>NUCLEOTIDE SEQUENCE [LARGE SCALE GENOMIC DNA]</scope>
    <source>
        <strain evidence="2">DSM 44963</strain>
    </source>
</reference>
<evidence type="ECO:0000313" key="2">
    <source>
        <dbReference type="Proteomes" id="UP000004508"/>
    </source>
</evidence>
<comment type="caution">
    <text evidence="1">The sequence shown here is derived from an EMBL/GenBank/DDBJ whole genome shotgun (WGS) entry which is preliminary data.</text>
</comment>
<protein>
    <submittedName>
        <fullName evidence="1">Uncharacterized protein</fullName>
    </submittedName>
</protein>
<dbReference type="EMBL" id="ADVG01000004">
    <property type="protein sequence ID" value="EFH81824.1"/>
    <property type="molecule type" value="Genomic_DNA"/>
</dbReference>
<sequence length="51" mass="6035">MHECAWNNLQRYKENRPLIGHLLPYLSVAEAANQGLNFREEHGWLEEEAQK</sequence>
<name>D6TZ34_KTERA</name>